<accession>A0A9Q1Q592</accession>
<keyword evidence="3" id="KW-0274">FAD</keyword>
<proteinExistence type="predicted"/>
<evidence type="ECO:0000313" key="6">
    <source>
        <dbReference type="Proteomes" id="UP001153076"/>
    </source>
</evidence>
<keyword evidence="6" id="KW-1185">Reference proteome</keyword>
<comment type="cofactor">
    <cofactor evidence="1">
        <name>FAD</name>
        <dbReference type="ChEBI" id="CHEBI:57692"/>
    </cofactor>
</comment>
<dbReference type="PANTHER" id="PTHR45968">
    <property type="entry name" value="OSJNBA0019K04.7 PROTEIN"/>
    <property type="match status" value="1"/>
</dbReference>
<keyword evidence="4" id="KW-0472">Membrane</keyword>
<organism evidence="5 6">
    <name type="scientific">Carnegiea gigantea</name>
    <dbReference type="NCBI Taxonomy" id="171969"/>
    <lineage>
        <taxon>Eukaryota</taxon>
        <taxon>Viridiplantae</taxon>
        <taxon>Streptophyta</taxon>
        <taxon>Embryophyta</taxon>
        <taxon>Tracheophyta</taxon>
        <taxon>Spermatophyta</taxon>
        <taxon>Magnoliopsida</taxon>
        <taxon>eudicotyledons</taxon>
        <taxon>Gunneridae</taxon>
        <taxon>Pentapetalae</taxon>
        <taxon>Caryophyllales</taxon>
        <taxon>Cactineae</taxon>
        <taxon>Cactaceae</taxon>
        <taxon>Cactoideae</taxon>
        <taxon>Echinocereeae</taxon>
        <taxon>Carnegiea</taxon>
    </lineage>
</organism>
<evidence type="ECO:0000256" key="4">
    <source>
        <dbReference type="SAM" id="Phobius"/>
    </source>
</evidence>
<evidence type="ECO:0000256" key="3">
    <source>
        <dbReference type="ARBA" id="ARBA00022827"/>
    </source>
</evidence>
<dbReference type="PANTHER" id="PTHR45968:SF2">
    <property type="entry name" value="(R)-MANDELONITRILE LYASE-LIKE"/>
    <property type="match status" value="1"/>
</dbReference>
<reference evidence="5" key="1">
    <citation type="submission" date="2022-04" db="EMBL/GenBank/DDBJ databases">
        <title>Carnegiea gigantea Genome sequencing and assembly v2.</title>
        <authorList>
            <person name="Copetti D."/>
            <person name="Sanderson M.J."/>
            <person name="Burquez A."/>
            <person name="Wojciechowski M.F."/>
        </authorList>
    </citation>
    <scope>NUCLEOTIDE SEQUENCE</scope>
    <source>
        <strain evidence="5">SGP5-SGP5p</strain>
        <tissue evidence="5">Aerial part</tissue>
    </source>
</reference>
<evidence type="ECO:0000256" key="1">
    <source>
        <dbReference type="ARBA" id="ARBA00001974"/>
    </source>
</evidence>
<keyword evidence="4" id="KW-1133">Transmembrane helix</keyword>
<dbReference type="InterPro" id="IPR051871">
    <property type="entry name" value="GMC_Oxidoreductase-Related"/>
</dbReference>
<dbReference type="InterPro" id="IPR036188">
    <property type="entry name" value="FAD/NAD-bd_sf"/>
</dbReference>
<keyword evidence="4" id="KW-0812">Transmembrane</keyword>
<protein>
    <submittedName>
        <fullName evidence="5">Uncharacterized protein</fullName>
    </submittedName>
</protein>
<keyword evidence="2" id="KW-0285">Flavoprotein</keyword>
<dbReference type="Proteomes" id="UP001153076">
    <property type="component" value="Unassembled WGS sequence"/>
</dbReference>
<name>A0A9Q1Q592_9CARY</name>
<evidence type="ECO:0000313" key="5">
    <source>
        <dbReference type="EMBL" id="KAJ8429568.1"/>
    </source>
</evidence>
<feature type="transmembrane region" description="Helical" evidence="4">
    <location>
        <begin position="21"/>
        <end position="43"/>
    </location>
</feature>
<dbReference type="Gene3D" id="3.50.50.60">
    <property type="entry name" value="FAD/NAD(P)-binding domain"/>
    <property type="match status" value="1"/>
</dbReference>
<comment type="caution">
    <text evidence="5">The sequence shown here is derived from an EMBL/GenBank/DDBJ whole genome shotgun (WGS) entry which is preliminary data.</text>
</comment>
<evidence type="ECO:0000256" key="2">
    <source>
        <dbReference type="ARBA" id="ARBA00022630"/>
    </source>
</evidence>
<dbReference type="EMBL" id="JAKOGI010000884">
    <property type="protein sequence ID" value="KAJ8429568.1"/>
    <property type="molecule type" value="Genomic_DNA"/>
</dbReference>
<feature type="transmembrane region" description="Helical" evidence="4">
    <location>
        <begin position="112"/>
        <end position="130"/>
    </location>
</feature>
<dbReference type="AlphaFoldDB" id="A0A9Q1Q592"/>
<sequence length="415" mass="46974">MVRDNGGEVRLSSGTMVSPKLLLFSSIGISVALHLPYVGQLLYDNPRNGLTLLPPKPDEHWLIQVVGVTESGLYLFPPLPTLLDFCRRTVSTIWHYYRGCLVDKVSDSDLRVIVVLCILFFSFVFSMPGFSKLIHSAPTMIKFWRWHGWGSISRNDELNFIGFLPTLLQVDTFHSPAQAFTLEDGVPNTRGRILGGSNTIKQIRISMSNSRSMRISNRSGKESLKLDARTILTINLEEVYSYKEHALLVAPRQEGVHQGPTMGGLWPSVPRRIRKPMYYSKAVMVQKNPTIQLTSLSPETIGEYPKPSGRFWTKRNYHLFIEKINVLAKRTMIRFPAFHYALNPMLKKPDTDSAPNRRDLIAQPPLFFVILSTLQLDWLSYNGYKGLPRQKGYTGKAEMGKKGSACHGQTLLYNA</sequence>
<gene>
    <name evidence="5" type="ORF">Cgig2_010281</name>
</gene>